<organism evidence="3 4">
    <name type="scientific">Pseudonocardia yunnanensis</name>
    <dbReference type="NCBI Taxonomy" id="58107"/>
    <lineage>
        <taxon>Bacteria</taxon>
        <taxon>Bacillati</taxon>
        <taxon>Actinomycetota</taxon>
        <taxon>Actinomycetes</taxon>
        <taxon>Pseudonocardiales</taxon>
        <taxon>Pseudonocardiaceae</taxon>
        <taxon>Pseudonocardia</taxon>
    </lineage>
</organism>
<comment type="caution">
    <text evidence="3">The sequence shown here is derived from an EMBL/GenBank/DDBJ whole genome shotgun (WGS) entry which is preliminary data.</text>
</comment>
<keyword evidence="2" id="KW-0560">Oxidoreductase</keyword>
<evidence type="ECO:0000256" key="1">
    <source>
        <dbReference type="ARBA" id="ARBA00009570"/>
    </source>
</evidence>
<dbReference type="PANTHER" id="PTHR41534:SF2">
    <property type="entry name" value="3-PHENYLPROPIONATE_CINNAMIC ACID DIOXYGENASE SUBUNIT BETA"/>
    <property type="match status" value="1"/>
</dbReference>
<dbReference type="InterPro" id="IPR032710">
    <property type="entry name" value="NTF2-like_dom_sf"/>
</dbReference>
<dbReference type="RefSeq" id="WP_344721184.1">
    <property type="nucleotide sequence ID" value="NZ_BAAAUS010000007.1"/>
</dbReference>
<proteinExistence type="inferred from homology"/>
<dbReference type="Gene3D" id="3.10.450.50">
    <property type="match status" value="1"/>
</dbReference>
<dbReference type="EMBL" id="JBHUCO010000009">
    <property type="protein sequence ID" value="MFD1517587.1"/>
    <property type="molecule type" value="Genomic_DNA"/>
</dbReference>
<sequence>MTKSPDVDELWPTVERIYRREIRLLQEADYLEWLSFFAPKFRYRAPIVRSTDARADMVALDGELAYYDDDRTTMELRAKKLASSRAWTEVPPSRLRYFVQLLDIDSADSVVVAISNILVFRTCHESQENVFYGERIDRFVDVDEQLKIADRTVVLDKVRLSAENLNVFL</sequence>
<keyword evidence="4" id="KW-1185">Reference proteome</keyword>
<dbReference type="GO" id="GO:0051213">
    <property type="term" value="F:dioxygenase activity"/>
    <property type="evidence" value="ECO:0007669"/>
    <property type="project" value="UniProtKB-KW"/>
</dbReference>
<dbReference type="Pfam" id="PF00866">
    <property type="entry name" value="Ring_hydroxyl_B"/>
    <property type="match status" value="1"/>
</dbReference>
<gene>
    <name evidence="3" type="ORF">ACFSJD_08820</name>
</gene>
<dbReference type="CDD" id="cd00667">
    <property type="entry name" value="ring_hydroxylating_dioxygenases_beta"/>
    <property type="match status" value="1"/>
</dbReference>
<protein>
    <submittedName>
        <fullName evidence="3">Aromatic-ring-hydroxylating dioxygenase subunit beta</fullName>
    </submittedName>
</protein>
<dbReference type="SUPFAM" id="SSF54427">
    <property type="entry name" value="NTF2-like"/>
    <property type="match status" value="1"/>
</dbReference>
<evidence type="ECO:0000313" key="4">
    <source>
        <dbReference type="Proteomes" id="UP001597114"/>
    </source>
</evidence>
<dbReference type="PANTHER" id="PTHR41534">
    <property type="entry name" value="BLR3401 PROTEIN"/>
    <property type="match status" value="1"/>
</dbReference>
<evidence type="ECO:0000256" key="2">
    <source>
        <dbReference type="ARBA" id="ARBA00023002"/>
    </source>
</evidence>
<accession>A0ABW4ERB8</accession>
<dbReference type="Proteomes" id="UP001597114">
    <property type="component" value="Unassembled WGS sequence"/>
</dbReference>
<dbReference type="InterPro" id="IPR000391">
    <property type="entry name" value="Rng_hydr_dOase-bsu"/>
</dbReference>
<evidence type="ECO:0000313" key="3">
    <source>
        <dbReference type="EMBL" id="MFD1517587.1"/>
    </source>
</evidence>
<reference evidence="4" key="1">
    <citation type="journal article" date="2019" name="Int. J. Syst. Evol. Microbiol.">
        <title>The Global Catalogue of Microorganisms (GCM) 10K type strain sequencing project: providing services to taxonomists for standard genome sequencing and annotation.</title>
        <authorList>
            <consortium name="The Broad Institute Genomics Platform"/>
            <consortium name="The Broad Institute Genome Sequencing Center for Infectious Disease"/>
            <person name="Wu L."/>
            <person name="Ma J."/>
        </authorList>
    </citation>
    <scope>NUCLEOTIDE SEQUENCE [LARGE SCALE GENOMIC DNA]</scope>
    <source>
        <strain evidence="4">CCM 7043</strain>
    </source>
</reference>
<keyword evidence="3" id="KW-0223">Dioxygenase</keyword>
<comment type="similarity">
    <text evidence="1">Belongs to the bacterial ring-hydroxylating dioxygenase beta subunit family.</text>
</comment>
<name>A0ABW4ERB8_9PSEU</name>